<dbReference type="Proteomes" id="UP000005723">
    <property type="component" value="Unassembled WGS sequence"/>
</dbReference>
<comment type="caution">
    <text evidence="2">The sequence shown here is derived from an EMBL/GenBank/DDBJ whole genome shotgun (WGS) entry which is preliminary data.</text>
</comment>
<organism evidence="2 3">
    <name type="scientific">Serratia odorifera DSM 4582</name>
    <dbReference type="NCBI Taxonomy" id="667129"/>
    <lineage>
        <taxon>Bacteria</taxon>
        <taxon>Pseudomonadati</taxon>
        <taxon>Pseudomonadota</taxon>
        <taxon>Gammaproteobacteria</taxon>
        <taxon>Enterobacterales</taxon>
        <taxon>Yersiniaceae</taxon>
        <taxon>Serratia</taxon>
    </lineage>
</organism>
<proteinExistence type="predicted"/>
<evidence type="ECO:0000313" key="2">
    <source>
        <dbReference type="EMBL" id="EFE94832.1"/>
    </source>
</evidence>
<dbReference type="Pfam" id="PF13480">
    <property type="entry name" value="Acetyltransf_6"/>
    <property type="match status" value="1"/>
</dbReference>
<name>D4E6A3_SEROD</name>
<evidence type="ECO:0000313" key="3">
    <source>
        <dbReference type="Proteomes" id="UP000005723"/>
    </source>
</evidence>
<dbReference type="AlphaFoldDB" id="D4E6A3"/>
<dbReference type="InterPro" id="IPR038740">
    <property type="entry name" value="BioF2-like_GNAT_dom"/>
</dbReference>
<feature type="domain" description="BioF2-like acetyltransferase" evidence="1">
    <location>
        <begin position="188"/>
        <end position="318"/>
    </location>
</feature>
<dbReference type="OrthoDB" id="6028172at2"/>
<reference evidence="2 3" key="1">
    <citation type="submission" date="2010-01" db="EMBL/GenBank/DDBJ databases">
        <authorList>
            <person name="Muzny D."/>
            <person name="Qin X."/>
            <person name="Deng J."/>
            <person name="Jiang H."/>
            <person name="Liu Y."/>
            <person name="Qu J."/>
            <person name="Song X.-Z."/>
            <person name="Zhang L."/>
            <person name="Thornton R."/>
            <person name="Coyle M."/>
            <person name="Francisco L."/>
            <person name="Jackson L."/>
            <person name="Javaid M."/>
            <person name="Korchina V."/>
            <person name="Kovar C."/>
            <person name="Mata R."/>
            <person name="Mathew T."/>
            <person name="Ngo R."/>
            <person name="Nguyen L."/>
            <person name="Nguyen N."/>
            <person name="Okwuonu G."/>
            <person name="Ongeri F."/>
            <person name="Pham C."/>
            <person name="Simmons D."/>
            <person name="Wilczek-Boney K."/>
            <person name="Hale W."/>
            <person name="Jakkamsetti A."/>
            <person name="Pham P."/>
            <person name="Ruth R."/>
            <person name="San Lucas F."/>
            <person name="Warren J."/>
            <person name="Zhang J."/>
            <person name="Zhao Z."/>
            <person name="Zhou C."/>
            <person name="Zhu D."/>
            <person name="Lee S."/>
            <person name="Bess C."/>
            <person name="Blankenburg K."/>
            <person name="Forbes L."/>
            <person name="Fu Q."/>
            <person name="Gubbala S."/>
            <person name="Hirani K."/>
            <person name="Jayaseelan J.C."/>
            <person name="Lara F."/>
            <person name="Munidasa M."/>
            <person name="Palculict T."/>
            <person name="Patil S."/>
            <person name="Pu L.-L."/>
            <person name="Saada N."/>
            <person name="Tang L."/>
            <person name="Weissenberger G."/>
            <person name="Zhu Y."/>
            <person name="Hemphill L."/>
            <person name="Shang Y."/>
            <person name="Youmans B."/>
            <person name="Ayvaz T."/>
            <person name="Ross M."/>
            <person name="Santibanez J."/>
            <person name="Aqrawi P."/>
            <person name="Gross S."/>
            <person name="Joshi V."/>
            <person name="Fowler G."/>
            <person name="Nazareth L."/>
            <person name="Reid J."/>
            <person name="Worley K."/>
            <person name="Petrosino J."/>
            <person name="Highlander S."/>
            <person name="Gibbs R."/>
        </authorList>
    </citation>
    <scope>NUCLEOTIDE SEQUENCE [LARGE SCALE GENOMIC DNA]</scope>
    <source>
        <strain evidence="2 3">DSM 4582</strain>
    </source>
</reference>
<keyword evidence="3" id="KW-1185">Reference proteome</keyword>
<dbReference type="InterPro" id="IPR016181">
    <property type="entry name" value="Acyl_CoA_acyltransferase"/>
</dbReference>
<accession>D4E6A3</accession>
<dbReference type="RefSeq" id="WP_004962879.1">
    <property type="nucleotide sequence ID" value="NZ_GG753567.1"/>
</dbReference>
<dbReference type="EMBL" id="ADBY01000051">
    <property type="protein sequence ID" value="EFE94832.1"/>
    <property type="molecule type" value="Genomic_DNA"/>
</dbReference>
<dbReference type="HOGENOM" id="CLU_818593_0_0_6"/>
<dbReference type="SUPFAM" id="SSF55729">
    <property type="entry name" value="Acyl-CoA N-acyltransferases (Nat)"/>
    <property type="match status" value="1"/>
</dbReference>
<dbReference type="STRING" id="667129.HMPREF0758_3703"/>
<gene>
    <name evidence="2" type="ORF">HMPREF0758_3703</name>
</gene>
<dbReference type="Gene3D" id="3.40.630.30">
    <property type="match status" value="1"/>
</dbReference>
<sequence>MEYITDTLHTLKQLDEEEYRCFHAQCGSPLFYDWRFLQAAELSPLLSVKQFFYLTVRIEGKLVAFIPAYLQRLDVVDPFRVLEQKADIRNEGDDYGLFSHIMHCFNSTVLSFSSLNHIYDSLFMRLKLTAKQVGARYSGLLNVAESPLLPLAAQADLNINYMFDRYYADLTHFRDFEHFVESLPYDGRGEMRRQMRKFNDSGAVASIIAPPFDQRLEQLTELCFQTTSRHGTPQYFPAAPLARFSRLCGDLIRLNLIEKEGELLAGMVCFEEQDTLHLWSAGMKYEGLAFSPYTLCFANAYQYAFQRRLKRLEAGRLNAKIKTRLGLQPLPLYAVTHRPHQ</sequence>
<evidence type="ECO:0000259" key="1">
    <source>
        <dbReference type="Pfam" id="PF13480"/>
    </source>
</evidence>
<protein>
    <recommendedName>
        <fullName evidence="1">BioF2-like acetyltransferase domain-containing protein</fullName>
    </recommendedName>
</protein>